<name>A0A1J6I1I7_NICAT</name>
<dbReference type="GO" id="GO:0008270">
    <property type="term" value="F:zinc ion binding"/>
    <property type="evidence" value="ECO:0007669"/>
    <property type="project" value="UniProtKB-KW"/>
</dbReference>
<evidence type="ECO:0000256" key="1">
    <source>
        <dbReference type="ARBA" id="ARBA00022723"/>
    </source>
</evidence>
<feature type="compositionally biased region" description="Low complexity" evidence="5">
    <location>
        <begin position="475"/>
        <end position="489"/>
    </location>
</feature>
<dbReference type="InterPro" id="IPR006564">
    <property type="entry name" value="Znf_PMZ"/>
</dbReference>
<dbReference type="Pfam" id="PF26130">
    <property type="entry name" value="PB1-like"/>
    <property type="match status" value="1"/>
</dbReference>
<keyword evidence="8" id="KW-1185">Reference proteome</keyword>
<keyword evidence="1" id="KW-0479">Metal-binding</keyword>
<evidence type="ECO:0000256" key="4">
    <source>
        <dbReference type="PROSITE-ProRule" id="PRU00325"/>
    </source>
</evidence>
<evidence type="ECO:0000256" key="3">
    <source>
        <dbReference type="ARBA" id="ARBA00022833"/>
    </source>
</evidence>
<dbReference type="InterPro" id="IPR007527">
    <property type="entry name" value="Znf_SWIM"/>
</dbReference>
<feature type="non-terminal residue" evidence="7">
    <location>
        <position position="517"/>
    </location>
</feature>
<dbReference type="SMART" id="SM00575">
    <property type="entry name" value="ZnF_PMZ"/>
    <property type="match status" value="1"/>
</dbReference>
<feature type="compositionally biased region" description="Basic residues" evidence="5">
    <location>
        <begin position="507"/>
        <end position="517"/>
    </location>
</feature>
<evidence type="ECO:0000256" key="2">
    <source>
        <dbReference type="ARBA" id="ARBA00022771"/>
    </source>
</evidence>
<keyword evidence="3" id="KW-0862">Zinc</keyword>
<dbReference type="PANTHER" id="PTHR31973">
    <property type="entry name" value="POLYPROTEIN, PUTATIVE-RELATED"/>
    <property type="match status" value="1"/>
</dbReference>
<feature type="compositionally biased region" description="Basic and acidic residues" evidence="5">
    <location>
        <begin position="431"/>
        <end position="449"/>
    </location>
</feature>
<feature type="compositionally biased region" description="Low complexity" evidence="5">
    <location>
        <begin position="130"/>
        <end position="175"/>
    </location>
</feature>
<organism evidence="7 8">
    <name type="scientific">Nicotiana attenuata</name>
    <name type="common">Coyote tobacco</name>
    <dbReference type="NCBI Taxonomy" id="49451"/>
    <lineage>
        <taxon>Eukaryota</taxon>
        <taxon>Viridiplantae</taxon>
        <taxon>Streptophyta</taxon>
        <taxon>Embryophyta</taxon>
        <taxon>Tracheophyta</taxon>
        <taxon>Spermatophyta</taxon>
        <taxon>Magnoliopsida</taxon>
        <taxon>eudicotyledons</taxon>
        <taxon>Gunneridae</taxon>
        <taxon>Pentapetalae</taxon>
        <taxon>asterids</taxon>
        <taxon>lamiids</taxon>
        <taxon>Solanales</taxon>
        <taxon>Solanaceae</taxon>
        <taxon>Nicotianoideae</taxon>
        <taxon>Nicotianeae</taxon>
        <taxon>Nicotiana</taxon>
    </lineage>
</organism>
<comment type="caution">
    <text evidence="7">The sequence shown here is derived from an EMBL/GenBank/DDBJ whole genome shotgun (WGS) entry which is preliminary data.</text>
</comment>
<evidence type="ECO:0000256" key="5">
    <source>
        <dbReference type="SAM" id="MobiDB-lite"/>
    </source>
</evidence>
<dbReference type="Pfam" id="PF04434">
    <property type="entry name" value="SWIM"/>
    <property type="match status" value="1"/>
</dbReference>
<dbReference type="Proteomes" id="UP000187609">
    <property type="component" value="Unassembled WGS sequence"/>
</dbReference>
<sequence>MDKLHSFSVEDYVGGMITDCVDVDVDMFSYFEFLGYVKEFGYNSSSAVIYVRPPNCPALVVIKVDRDLMGICEDLKSGDILEVYVDHMVEEAVVVPPLLEYVSQVVDDSNVTFEKESDQDLGGCEGLGTSEKASNTAENSANNSVPTAVTTDDSSNSSSESNSSESSSSTDNSSNSDHEELFEEGEADYDSKRGPDVGYAEYESRKKKSLEGKIGGDEPYYLSDEAASFETDPDDVDDEGEGEVQQKVKARRRKTKRRVIFDRTCKKIVWETGLAFASKTIVTMLEETRVKMMNRIGQLRQFGNTWITDFSPMAMKVLEENTERSMKCNIFWNGEYGFEVKQASGASEVKHLVDINRQTCTCRAWMLKGIPCAHAVAALHFKNLEPMNYISHWYSNATYMKTYSYFLQPVLGMNMWQESQNPTVIPPHVKKMPERPKKVRRKELGENKTGKLSKSGVEMTCSNCHNKGHNKRGCAKAAGSNTAATSANSVPTSVGSSKPQKQSTARGRGRPKGSKEK</sequence>
<dbReference type="PANTHER" id="PTHR31973:SF197">
    <property type="entry name" value="SWIM-TYPE DOMAIN-CONTAINING PROTEIN"/>
    <property type="match status" value="1"/>
</dbReference>
<dbReference type="EMBL" id="MJEQ01037191">
    <property type="protein sequence ID" value="OIS98379.1"/>
    <property type="molecule type" value="Genomic_DNA"/>
</dbReference>
<dbReference type="InterPro" id="IPR058594">
    <property type="entry name" value="PB1-like_dom_pln"/>
</dbReference>
<feature type="compositionally biased region" description="Polar residues" evidence="5">
    <location>
        <begin position="490"/>
        <end position="505"/>
    </location>
</feature>
<feature type="region of interest" description="Disordered" evidence="5">
    <location>
        <begin position="424"/>
        <end position="517"/>
    </location>
</feature>
<protein>
    <recommendedName>
        <fullName evidence="6">SWIM-type domain-containing protein</fullName>
    </recommendedName>
</protein>
<dbReference type="Gramene" id="OIS98379">
    <property type="protein sequence ID" value="OIS98379"/>
    <property type="gene ID" value="A4A49_60949"/>
</dbReference>
<gene>
    <name evidence="7" type="ORF">A4A49_60949</name>
</gene>
<evidence type="ECO:0000259" key="6">
    <source>
        <dbReference type="PROSITE" id="PS50966"/>
    </source>
</evidence>
<keyword evidence="2 4" id="KW-0863">Zinc-finger</keyword>
<dbReference type="AlphaFoldDB" id="A0A1J6I1I7"/>
<accession>A0A1J6I1I7</accession>
<feature type="domain" description="SWIM-type" evidence="6">
    <location>
        <begin position="351"/>
        <end position="383"/>
    </location>
</feature>
<reference evidence="7" key="1">
    <citation type="submission" date="2016-11" db="EMBL/GenBank/DDBJ databases">
        <title>The genome of Nicotiana attenuata.</title>
        <authorList>
            <person name="Xu S."/>
            <person name="Brockmoeller T."/>
            <person name="Gaquerel E."/>
            <person name="Navarro A."/>
            <person name="Kuhl H."/>
            <person name="Gase K."/>
            <person name="Ling Z."/>
            <person name="Zhou W."/>
            <person name="Kreitzer C."/>
            <person name="Stanke M."/>
            <person name="Tang H."/>
            <person name="Lyons E."/>
            <person name="Pandey P."/>
            <person name="Pandey S.P."/>
            <person name="Timmermann B."/>
            <person name="Baldwin I.T."/>
        </authorList>
    </citation>
    <scope>NUCLEOTIDE SEQUENCE [LARGE SCALE GENOMIC DNA]</scope>
    <source>
        <strain evidence="7">UT</strain>
    </source>
</reference>
<evidence type="ECO:0000313" key="8">
    <source>
        <dbReference type="Proteomes" id="UP000187609"/>
    </source>
</evidence>
<dbReference type="PROSITE" id="PS50966">
    <property type="entry name" value="ZF_SWIM"/>
    <property type="match status" value="1"/>
</dbReference>
<evidence type="ECO:0000313" key="7">
    <source>
        <dbReference type="EMBL" id="OIS98379.1"/>
    </source>
</evidence>
<proteinExistence type="predicted"/>
<feature type="region of interest" description="Disordered" evidence="5">
    <location>
        <begin position="113"/>
        <end position="197"/>
    </location>
</feature>